<dbReference type="Pfam" id="PF10369">
    <property type="entry name" value="ALS_ss_C"/>
    <property type="match status" value="1"/>
</dbReference>
<organism evidence="8 13">
    <name type="scientific">Methanobacterium subterraneum</name>
    <dbReference type="NCBI Taxonomy" id="59277"/>
    <lineage>
        <taxon>Archaea</taxon>
        <taxon>Methanobacteriati</taxon>
        <taxon>Methanobacteriota</taxon>
        <taxon>Methanomada group</taxon>
        <taxon>Methanobacteria</taxon>
        <taxon>Methanobacteriales</taxon>
        <taxon>Methanobacteriaceae</taxon>
        <taxon>Methanobacterium</taxon>
    </lineage>
</organism>
<dbReference type="PROSITE" id="PS51671">
    <property type="entry name" value="ACT"/>
    <property type="match status" value="1"/>
</dbReference>
<keyword evidence="12" id="KW-1185">Reference proteome</keyword>
<dbReference type="EMBL" id="DUHE01000056">
    <property type="protein sequence ID" value="HII83587.1"/>
    <property type="molecule type" value="Genomic_DNA"/>
</dbReference>
<dbReference type="CDD" id="cd04878">
    <property type="entry name" value="ACT_AHAS"/>
    <property type="match status" value="1"/>
</dbReference>
<comment type="pathway">
    <text evidence="2 6">Amino-acid biosynthesis; L-valine biosynthesis; L-valine from pyruvate: step 1/4.</text>
</comment>
<keyword evidence="5 6" id="KW-0100">Branched-chain amino acid biosynthesis</keyword>
<dbReference type="EMBL" id="CP017768">
    <property type="protein sequence ID" value="AUB60906.1"/>
    <property type="molecule type" value="Genomic_DNA"/>
</dbReference>
<evidence type="ECO:0000256" key="4">
    <source>
        <dbReference type="ARBA" id="ARBA00022605"/>
    </source>
</evidence>
<dbReference type="PANTHER" id="PTHR30239:SF0">
    <property type="entry name" value="ACETOLACTATE SYNTHASE SMALL SUBUNIT 1, CHLOROPLASTIC"/>
    <property type="match status" value="1"/>
</dbReference>
<evidence type="ECO:0000256" key="1">
    <source>
        <dbReference type="ARBA" id="ARBA00004974"/>
    </source>
</evidence>
<evidence type="ECO:0000313" key="12">
    <source>
        <dbReference type="Proteomes" id="UP000232631"/>
    </source>
</evidence>
<evidence type="ECO:0000313" key="15">
    <source>
        <dbReference type="Proteomes" id="UP000591058"/>
    </source>
</evidence>
<dbReference type="Pfam" id="PF22629">
    <property type="entry name" value="ACT_AHAS_ss"/>
    <property type="match status" value="1"/>
</dbReference>
<reference evidence="14" key="2">
    <citation type="journal article" date="2020" name="bioRxiv">
        <title>A rank-normalized archaeal taxonomy based on genome phylogeny resolves widespread incomplete and uneven classifications.</title>
        <authorList>
            <person name="Rinke C."/>
            <person name="Chuvochina M."/>
            <person name="Mussig A.J."/>
            <person name="Chaumeil P.-A."/>
            <person name="Waite D.W."/>
            <person name="Whitman W.B."/>
            <person name="Parks D.H."/>
            <person name="Hugenholtz P."/>
        </authorList>
    </citation>
    <scope>NUCLEOTIDE SEQUENCE [LARGE SCALE GENOMIC DNA]</scope>
</reference>
<accession>A0A2H4VAZ2</accession>
<dbReference type="EC" id="2.2.1.6" evidence="6"/>
<dbReference type="SUPFAM" id="SSF55021">
    <property type="entry name" value="ACT-like"/>
    <property type="match status" value="2"/>
</dbReference>
<dbReference type="KEGG" id="msub:BK009_09615"/>
<dbReference type="InterPro" id="IPR054480">
    <property type="entry name" value="AHAS_small-like_ACT"/>
</dbReference>
<comment type="function">
    <text evidence="6">Catalyzes the conversion of 2 pyruvate molecules into acetolactate in the first common step of the biosynthetic pathway of the branched-amino acids such as leucine, isoleucine, and valine.</text>
</comment>
<evidence type="ECO:0000256" key="5">
    <source>
        <dbReference type="ARBA" id="ARBA00023304"/>
    </source>
</evidence>
<evidence type="ECO:0000259" key="7">
    <source>
        <dbReference type="PROSITE" id="PS51671"/>
    </source>
</evidence>
<sequence length="166" mass="18428">MDKQRSHIISAIVMHRPGVLQRVAGLFTRRGFNIDSITVGPSEQDGLARMTIISRGDEKVLEQITKQLNKIIEVVKVRDLDPEGTVIRELCLIKTHATSERSRSEIIQYANIFRGRIVDAGPENLTLEITGTPEKIDALIDLLRGFGIKEISRTGPTAISRGSKTI</sequence>
<dbReference type="AlphaFoldDB" id="A0A2H4VAZ2"/>
<evidence type="ECO:0000256" key="6">
    <source>
        <dbReference type="RuleBase" id="RU368092"/>
    </source>
</evidence>
<dbReference type="Proteomes" id="UP000586031">
    <property type="component" value="Unassembled WGS sequence"/>
</dbReference>
<dbReference type="InterPro" id="IPR019455">
    <property type="entry name" value="Acetolactate_synth_ssu_C"/>
</dbReference>
<dbReference type="GeneID" id="35123419"/>
<dbReference type="GO" id="GO:1990610">
    <property type="term" value="F:acetolactate synthase regulator activity"/>
    <property type="evidence" value="ECO:0007669"/>
    <property type="project" value="UniProtKB-UniRule"/>
</dbReference>
<dbReference type="EMBL" id="CP017766">
    <property type="protein sequence ID" value="AUB55230.1"/>
    <property type="molecule type" value="Genomic_DNA"/>
</dbReference>
<dbReference type="InterPro" id="IPR045865">
    <property type="entry name" value="ACT-like_dom_sf"/>
</dbReference>
<dbReference type="UniPathway" id="UPA00049">
    <property type="reaction ID" value="UER00059"/>
</dbReference>
<dbReference type="PANTHER" id="PTHR30239">
    <property type="entry name" value="ACETOLACTATE SYNTHASE SMALL SUBUNIT"/>
    <property type="match status" value="1"/>
</dbReference>
<comment type="pathway">
    <text evidence="1 6">Amino-acid biosynthesis; L-isoleucine biosynthesis; L-isoleucine from 2-oxobutanoate: step 1/4.</text>
</comment>
<accession>A0A2H4VS56</accession>
<evidence type="ECO:0000313" key="8">
    <source>
        <dbReference type="EMBL" id="AUB55230.1"/>
    </source>
</evidence>
<dbReference type="GO" id="GO:0003984">
    <property type="term" value="F:acetolactate synthase activity"/>
    <property type="evidence" value="ECO:0007669"/>
    <property type="project" value="UniProtKB-UniRule"/>
</dbReference>
<dbReference type="OrthoDB" id="85792at2157"/>
<dbReference type="InterPro" id="IPR027271">
    <property type="entry name" value="Acetolactate_synth/TF_NikR_C"/>
</dbReference>
<dbReference type="EMBL" id="JABBYL010000032">
    <property type="protein sequence ID" value="NMO09980.1"/>
    <property type="molecule type" value="Genomic_DNA"/>
</dbReference>
<gene>
    <name evidence="10" type="primary">ilvN</name>
    <name evidence="8" type="ORF">BK007_03835</name>
    <name evidence="9" type="ORF">BK009_09615</name>
    <name evidence="10" type="ORF">HA271_01825</name>
    <name evidence="11" type="ORF">HG719_09115</name>
</gene>
<protein>
    <recommendedName>
        <fullName evidence="6">Acetolactate synthase small subunit</fullName>
        <shortName evidence="6">AHAS</shortName>
        <shortName evidence="6">ALS</shortName>
        <ecNumber evidence="6">2.2.1.6</ecNumber>
    </recommendedName>
    <alternativeName>
        <fullName evidence="6">Acetohydroxy-acid synthase small subunit</fullName>
    </alternativeName>
</protein>
<dbReference type="FunFam" id="3.30.70.260:FF:000001">
    <property type="entry name" value="Acetolactate synthase, small subunit"/>
    <property type="match status" value="1"/>
</dbReference>
<evidence type="ECO:0000313" key="11">
    <source>
        <dbReference type="EMBL" id="NMO09980.1"/>
    </source>
</evidence>
<dbReference type="NCBIfam" id="NF008864">
    <property type="entry name" value="PRK11895.1"/>
    <property type="match status" value="1"/>
</dbReference>
<comment type="subunit">
    <text evidence="6">Dimer of large and small chains.</text>
</comment>
<dbReference type="InterPro" id="IPR039557">
    <property type="entry name" value="AHAS_ACT"/>
</dbReference>
<dbReference type="Proteomes" id="UP000591058">
    <property type="component" value="Unassembled WGS sequence"/>
</dbReference>
<evidence type="ECO:0000313" key="14">
    <source>
        <dbReference type="Proteomes" id="UP000586031"/>
    </source>
</evidence>
<evidence type="ECO:0000313" key="13">
    <source>
        <dbReference type="Proteomes" id="UP000232806"/>
    </source>
</evidence>
<dbReference type="UniPathway" id="UPA00047">
    <property type="reaction ID" value="UER00055"/>
</dbReference>
<dbReference type="GO" id="GO:0009097">
    <property type="term" value="P:isoleucine biosynthetic process"/>
    <property type="evidence" value="ECO:0007669"/>
    <property type="project" value="UniProtKB-UniRule"/>
</dbReference>
<dbReference type="NCBIfam" id="TIGR00119">
    <property type="entry name" value="acolac_sm"/>
    <property type="match status" value="1"/>
</dbReference>
<dbReference type="Gene3D" id="3.30.70.1150">
    <property type="entry name" value="ACT-like. Chain A, domain 2"/>
    <property type="match status" value="1"/>
</dbReference>
<comment type="catalytic activity">
    <reaction evidence="6">
        <text>2 pyruvate + H(+) = (2S)-2-acetolactate + CO2</text>
        <dbReference type="Rhea" id="RHEA:25249"/>
        <dbReference type="ChEBI" id="CHEBI:15361"/>
        <dbReference type="ChEBI" id="CHEBI:15378"/>
        <dbReference type="ChEBI" id="CHEBI:16526"/>
        <dbReference type="ChEBI" id="CHEBI:58476"/>
        <dbReference type="EC" id="2.2.1.6"/>
    </reaction>
</comment>
<dbReference type="FunFam" id="3.30.70.1150:FF:000001">
    <property type="entry name" value="Acetolactate synthase small subunit"/>
    <property type="match status" value="1"/>
</dbReference>
<evidence type="ECO:0000256" key="2">
    <source>
        <dbReference type="ARBA" id="ARBA00005025"/>
    </source>
</evidence>
<dbReference type="GO" id="GO:0009099">
    <property type="term" value="P:L-valine biosynthetic process"/>
    <property type="evidence" value="ECO:0007669"/>
    <property type="project" value="UniProtKB-UniRule"/>
</dbReference>
<dbReference type="InterPro" id="IPR002912">
    <property type="entry name" value="ACT_dom"/>
</dbReference>
<keyword evidence="4 6" id="KW-0028">Amino-acid biosynthesis</keyword>
<evidence type="ECO:0000313" key="10">
    <source>
        <dbReference type="EMBL" id="HII83587.1"/>
    </source>
</evidence>
<name>A0A2H4VAZ2_9EURY</name>
<dbReference type="Gene3D" id="3.30.70.260">
    <property type="match status" value="1"/>
</dbReference>
<reference evidence="12 13" key="1">
    <citation type="submission" date="2016-10" db="EMBL/GenBank/DDBJ databases">
        <title>Comparative genomics between deep and shallow subseafloor isolates.</title>
        <authorList>
            <person name="Ishii S."/>
            <person name="Miller J.R."/>
            <person name="Sutton G."/>
            <person name="Suzuki S."/>
            <person name="Methe B."/>
            <person name="Inagaki F."/>
            <person name="Imachi H."/>
        </authorList>
    </citation>
    <scope>NUCLEOTIDE SEQUENCE [LARGE SCALE GENOMIC DNA]</scope>
    <source>
        <strain evidence="9 12">A8p</strain>
        <strain evidence="8 13">MO-MB1</strain>
    </source>
</reference>
<proteinExistence type="inferred from homology"/>
<evidence type="ECO:0000313" key="9">
    <source>
        <dbReference type="EMBL" id="AUB60906.1"/>
    </source>
</evidence>
<reference evidence="11 15" key="3">
    <citation type="submission" date="2020-04" db="EMBL/GenBank/DDBJ databases">
        <title>Draft genome of Methanobacterium subterraneum isolated from animal feces.</title>
        <authorList>
            <person name="Ouboter H.T."/>
            <person name="Berger S."/>
            <person name="Gungor E."/>
            <person name="Jetten M.S.M."/>
            <person name="Welte C.U."/>
        </authorList>
    </citation>
    <scope>NUCLEOTIDE SEQUENCE [LARGE SCALE GENOMIC DNA]</scope>
    <source>
        <strain evidence="11">HO_2020</strain>
    </source>
</reference>
<dbReference type="Proteomes" id="UP000232806">
    <property type="component" value="Chromosome"/>
</dbReference>
<dbReference type="GO" id="GO:0005829">
    <property type="term" value="C:cytosol"/>
    <property type="evidence" value="ECO:0007669"/>
    <property type="project" value="TreeGrafter"/>
</dbReference>
<keyword evidence="6 10" id="KW-0808">Transferase</keyword>
<evidence type="ECO:0000256" key="3">
    <source>
        <dbReference type="ARBA" id="ARBA00006341"/>
    </source>
</evidence>
<dbReference type="Proteomes" id="UP000232631">
    <property type="component" value="Chromosome"/>
</dbReference>
<dbReference type="RefSeq" id="WP_100905210.1">
    <property type="nucleotide sequence ID" value="NZ_CP017766.1"/>
</dbReference>
<dbReference type="InterPro" id="IPR004789">
    <property type="entry name" value="Acetalactate_synth_ssu"/>
</dbReference>
<feature type="domain" description="ACT" evidence="7">
    <location>
        <begin position="8"/>
        <end position="82"/>
    </location>
</feature>
<comment type="similarity">
    <text evidence="3 6">Belongs to the acetolactate synthase small subunit family.</text>
</comment>